<dbReference type="PROSITE" id="PS51007">
    <property type="entry name" value="CYTC"/>
    <property type="match status" value="1"/>
</dbReference>
<evidence type="ECO:0000313" key="10">
    <source>
        <dbReference type="Proteomes" id="UP000485880"/>
    </source>
</evidence>
<evidence type="ECO:0000259" key="8">
    <source>
        <dbReference type="PROSITE" id="PS51007"/>
    </source>
</evidence>
<sequence>MTSNKRRLAPLAIEPRKASVLPALAAALFIAAGPAASALPSDGAAGGDALTICADPDDLPFSAQAGDAKGIYIELGAEIANALGRPLKTVWSQTYFGKRAIRETLLSGKCDAYIGLPDSKNFMGPKLIFSKPFLRIGYALVSPKAQGASSLADLAGKRVAVQFGTSPELLLADHGDIQPVTVLDPEAAMKALAAGRADAAIIWGPSAGYLNKTLYQDAYSVRPVSGEGMQWPVSVGFARASGDLRDKIDRVIDEKAEAVAALAAKYGFPQAEPISLTAASSAGGSKPSIMLASQEKPASETAPATAPEAAAPAPGSTALTETPAAAATPASAADPAAIAAGREIFNGTCSHCHGPDAIVGQRRINLRLLSQRYNDKMDEVFHYTVTHGRPDKGMPNWTGAFSEDDFSKILAYLHSVQQN</sequence>
<comment type="caution">
    <text evidence="9">The sequence shown here is derived from an EMBL/GenBank/DDBJ whole genome shotgun (WGS) entry which is preliminary data.</text>
</comment>
<dbReference type="SUPFAM" id="SSF46626">
    <property type="entry name" value="Cytochrome c"/>
    <property type="match status" value="1"/>
</dbReference>
<name>A0A8B6M206_METTU</name>
<organism evidence="9 10">
    <name type="scientific">Methylocella tundrae</name>
    <dbReference type="NCBI Taxonomy" id="227605"/>
    <lineage>
        <taxon>Bacteria</taxon>
        <taxon>Pseudomonadati</taxon>
        <taxon>Pseudomonadota</taxon>
        <taxon>Alphaproteobacteria</taxon>
        <taxon>Hyphomicrobiales</taxon>
        <taxon>Beijerinckiaceae</taxon>
        <taxon>Methylocella</taxon>
    </lineage>
</organism>
<dbReference type="AlphaFoldDB" id="A0A8B6M206"/>
<dbReference type="EMBL" id="CABFMQ020000001">
    <property type="protein sequence ID" value="VTZ48192.1"/>
    <property type="molecule type" value="Genomic_DNA"/>
</dbReference>
<evidence type="ECO:0000256" key="2">
    <source>
        <dbReference type="ARBA" id="ARBA00022723"/>
    </source>
</evidence>
<accession>A0A8B6M206</accession>
<dbReference type="Proteomes" id="UP000485880">
    <property type="component" value="Unassembled WGS sequence"/>
</dbReference>
<evidence type="ECO:0000256" key="1">
    <source>
        <dbReference type="ARBA" id="ARBA00022617"/>
    </source>
</evidence>
<reference evidence="9 10" key="1">
    <citation type="submission" date="2019-05" db="EMBL/GenBank/DDBJ databases">
        <authorList>
            <person name="Farhan Ul Haque M."/>
        </authorList>
    </citation>
    <scope>NUCLEOTIDE SEQUENCE [LARGE SCALE GENOMIC DNA]</scope>
    <source>
        <strain evidence="9">2</strain>
    </source>
</reference>
<feature type="region of interest" description="Disordered" evidence="6">
    <location>
        <begin position="279"/>
        <end position="330"/>
    </location>
</feature>
<gene>
    <name evidence="9" type="ORF">MPC4_10142</name>
</gene>
<dbReference type="PANTHER" id="PTHR35936:SF17">
    <property type="entry name" value="ARGININE-BINDING EXTRACELLULAR PROTEIN ARTP"/>
    <property type="match status" value="1"/>
</dbReference>
<dbReference type="InterPro" id="IPR036909">
    <property type="entry name" value="Cyt_c-like_dom_sf"/>
</dbReference>
<keyword evidence="10" id="KW-1185">Reference proteome</keyword>
<dbReference type="Gene3D" id="3.40.190.10">
    <property type="entry name" value="Periplasmic binding protein-like II"/>
    <property type="match status" value="2"/>
</dbReference>
<keyword evidence="2 5" id="KW-0479">Metal-binding</keyword>
<dbReference type="GO" id="GO:0020037">
    <property type="term" value="F:heme binding"/>
    <property type="evidence" value="ECO:0007669"/>
    <property type="project" value="InterPro"/>
</dbReference>
<keyword evidence="4 5" id="KW-0408">Iron</keyword>
<dbReference type="InterPro" id="IPR009056">
    <property type="entry name" value="Cyt_c-like_dom"/>
</dbReference>
<keyword evidence="3 7" id="KW-0732">Signal</keyword>
<dbReference type="RefSeq" id="WP_174510835.1">
    <property type="nucleotide sequence ID" value="NZ_CABFMQ020000001.1"/>
</dbReference>
<evidence type="ECO:0000313" key="9">
    <source>
        <dbReference type="EMBL" id="VTZ48192.1"/>
    </source>
</evidence>
<feature type="signal peptide" evidence="7">
    <location>
        <begin position="1"/>
        <end position="38"/>
    </location>
</feature>
<evidence type="ECO:0000256" key="3">
    <source>
        <dbReference type="ARBA" id="ARBA00022729"/>
    </source>
</evidence>
<proteinExistence type="predicted"/>
<protein>
    <recommendedName>
        <fullName evidence="8">Cytochrome c domain-containing protein</fullName>
    </recommendedName>
</protein>
<dbReference type="Gene3D" id="1.10.760.10">
    <property type="entry name" value="Cytochrome c-like domain"/>
    <property type="match status" value="1"/>
</dbReference>
<dbReference type="SUPFAM" id="SSF53850">
    <property type="entry name" value="Periplasmic binding protein-like II"/>
    <property type="match status" value="1"/>
</dbReference>
<dbReference type="PANTHER" id="PTHR35936">
    <property type="entry name" value="MEMBRANE-BOUND LYTIC MUREIN TRANSGLYCOSYLASE F"/>
    <property type="match status" value="1"/>
</dbReference>
<evidence type="ECO:0000256" key="4">
    <source>
        <dbReference type="ARBA" id="ARBA00023004"/>
    </source>
</evidence>
<dbReference type="GO" id="GO:0046872">
    <property type="term" value="F:metal ion binding"/>
    <property type="evidence" value="ECO:0007669"/>
    <property type="project" value="UniProtKB-KW"/>
</dbReference>
<evidence type="ECO:0000256" key="5">
    <source>
        <dbReference type="PROSITE-ProRule" id="PRU00433"/>
    </source>
</evidence>
<dbReference type="InterPro" id="IPR001638">
    <property type="entry name" value="Solute-binding_3/MltF_N"/>
</dbReference>
<feature type="compositionally biased region" description="Low complexity" evidence="6">
    <location>
        <begin position="299"/>
        <end position="330"/>
    </location>
</feature>
<feature type="domain" description="Cytochrome c" evidence="8">
    <location>
        <begin position="336"/>
        <end position="417"/>
    </location>
</feature>
<dbReference type="SMART" id="SM00062">
    <property type="entry name" value="PBPb"/>
    <property type="match status" value="1"/>
</dbReference>
<dbReference type="Pfam" id="PF13442">
    <property type="entry name" value="Cytochrome_CBB3"/>
    <property type="match status" value="1"/>
</dbReference>
<feature type="chain" id="PRO_5032341895" description="Cytochrome c domain-containing protein" evidence="7">
    <location>
        <begin position="39"/>
        <end position="419"/>
    </location>
</feature>
<dbReference type="GO" id="GO:0009055">
    <property type="term" value="F:electron transfer activity"/>
    <property type="evidence" value="ECO:0007669"/>
    <property type="project" value="InterPro"/>
</dbReference>
<evidence type="ECO:0000256" key="6">
    <source>
        <dbReference type="SAM" id="MobiDB-lite"/>
    </source>
</evidence>
<evidence type="ECO:0000256" key="7">
    <source>
        <dbReference type="SAM" id="SignalP"/>
    </source>
</evidence>
<keyword evidence="1 5" id="KW-0349">Heme</keyword>